<accession>A0A0A0BMS6</accession>
<dbReference type="PANTHER" id="PTHR37820">
    <property type="entry name" value="CELL DIVISION PROTEIN DIVIB"/>
    <property type="match status" value="1"/>
</dbReference>
<dbReference type="InterPro" id="IPR050487">
    <property type="entry name" value="FtsQ_DivIB"/>
</dbReference>
<feature type="domain" description="POTRA" evidence="8">
    <location>
        <begin position="62"/>
        <end position="127"/>
    </location>
</feature>
<evidence type="ECO:0000256" key="2">
    <source>
        <dbReference type="ARBA" id="ARBA00022618"/>
    </source>
</evidence>
<dbReference type="InterPro" id="IPR013685">
    <property type="entry name" value="POTRA_FtsQ_type"/>
</dbReference>
<dbReference type="AlphaFoldDB" id="A0A0A0BMS6"/>
<proteinExistence type="predicted"/>
<dbReference type="EMBL" id="AXCZ01000207">
    <property type="protein sequence ID" value="KGM09210.1"/>
    <property type="molecule type" value="Genomic_DNA"/>
</dbReference>
<dbReference type="Pfam" id="PF03799">
    <property type="entry name" value="FtsQ_DivIB_C"/>
    <property type="match status" value="1"/>
</dbReference>
<gene>
    <name evidence="9" type="ORF">N869_07560</name>
</gene>
<feature type="transmembrane region" description="Helical" evidence="6">
    <location>
        <begin position="38"/>
        <end position="58"/>
    </location>
</feature>
<dbReference type="InterPro" id="IPR005548">
    <property type="entry name" value="Cell_div_FtsQ/DivIB_C"/>
</dbReference>
<dbReference type="OrthoDB" id="4793367at2"/>
<evidence type="ECO:0000256" key="5">
    <source>
        <dbReference type="ARBA" id="ARBA00023306"/>
    </source>
</evidence>
<evidence type="ECO:0000259" key="8">
    <source>
        <dbReference type="Pfam" id="PF08478"/>
    </source>
</evidence>
<comment type="caution">
    <text evidence="9">The sequence shown here is derived from an EMBL/GenBank/DDBJ whole genome shotgun (WGS) entry which is preliminary data.</text>
</comment>
<dbReference type="GO" id="GO:0005886">
    <property type="term" value="C:plasma membrane"/>
    <property type="evidence" value="ECO:0007669"/>
    <property type="project" value="TreeGrafter"/>
</dbReference>
<keyword evidence="5" id="KW-0131">Cell cycle</keyword>
<protein>
    <submittedName>
        <fullName evidence="9">Cell division protein FtsQ</fullName>
    </submittedName>
</protein>
<dbReference type="Gene3D" id="3.10.20.310">
    <property type="entry name" value="membrane protein fhac"/>
    <property type="match status" value="1"/>
</dbReference>
<keyword evidence="2 9" id="KW-0132">Cell division</keyword>
<feature type="non-terminal residue" evidence="9">
    <location>
        <position position="1"/>
    </location>
</feature>
<evidence type="ECO:0000256" key="4">
    <source>
        <dbReference type="ARBA" id="ARBA00022989"/>
    </source>
</evidence>
<feature type="domain" description="Cell division protein FtsQ/DivIB C-terminal" evidence="7">
    <location>
        <begin position="137"/>
        <end position="236"/>
    </location>
</feature>
<dbReference type="Proteomes" id="UP000054314">
    <property type="component" value="Unassembled WGS sequence"/>
</dbReference>
<dbReference type="GO" id="GO:0051301">
    <property type="term" value="P:cell division"/>
    <property type="evidence" value="ECO:0007669"/>
    <property type="project" value="UniProtKB-KW"/>
</dbReference>
<evidence type="ECO:0000256" key="3">
    <source>
        <dbReference type="ARBA" id="ARBA00022692"/>
    </source>
</evidence>
<dbReference type="PANTHER" id="PTHR37820:SF1">
    <property type="entry name" value="CELL DIVISION PROTEIN FTSQ"/>
    <property type="match status" value="1"/>
</dbReference>
<keyword evidence="1" id="KW-1003">Cell membrane</keyword>
<keyword evidence="6" id="KW-0472">Membrane</keyword>
<evidence type="ECO:0000256" key="6">
    <source>
        <dbReference type="SAM" id="Phobius"/>
    </source>
</evidence>
<keyword evidence="4 6" id="KW-1133">Transmembrane helix</keyword>
<keyword evidence="3 6" id="KW-0812">Transmembrane</keyword>
<evidence type="ECO:0000256" key="1">
    <source>
        <dbReference type="ARBA" id="ARBA00022475"/>
    </source>
</evidence>
<dbReference type="Pfam" id="PF08478">
    <property type="entry name" value="POTRA_1"/>
    <property type="match status" value="1"/>
</dbReference>
<sequence>PRKASSSRPTVVSQGSAARFAERAALRRRLLRRRIGRWTGATAVVGGVVWALLLSPLLELDARQVEILGAEEVVDLEAIDQLVAQSAGVPLPRVDTVGLRRDVLEVRGVREAEVERLWPHGLRVSVVARVPVAAVPEGEEVVLLDAEGVQVARVAEAPDGLPTIRVPLDEPDNRTTIAVLTVLRALPEDLAEDVVGVSASSRDAVTLTLADGARVLWGSADESVLKAEVLQVLRSSDVTDDTQVFDVSAPRLPITGS</sequence>
<evidence type="ECO:0000259" key="7">
    <source>
        <dbReference type="Pfam" id="PF03799"/>
    </source>
</evidence>
<keyword evidence="10" id="KW-1185">Reference proteome</keyword>
<reference evidence="9 10" key="1">
    <citation type="submission" date="2013-08" db="EMBL/GenBank/DDBJ databases">
        <title>Genome sequencing of Cellulomonas bogoriensis 69B4.</title>
        <authorList>
            <person name="Chen F."/>
            <person name="Li Y."/>
            <person name="Wang G."/>
        </authorList>
    </citation>
    <scope>NUCLEOTIDE SEQUENCE [LARGE SCALE GENOMIC DNA]</scope>
    <source>
        <strain evidence="9 10">69B4</strain>
    </source>
</reference>
<name>A0A0A0BMS6_9CELL</name>
<organism evidence="9 10">
    <name type="scientific">Cellulomonas bogoriensis 69B4 = DSM 16987</name>
    <dbReference type="NCBI Taxonomy" id="1386082"/>
    <lineage>
        <taxon>Bacteria</taxon>
        <taxon>Bacillati</taxon>
        <taxon>Actinomycetota</taxon>
        <taxon>Actinomycetes</taxon>
        <taxon>Micrococcales</taxon>
        <taxon>Cellulomonadaceae</taxon>
        <taxon>Cellulomonas</taxon>
    </lineage>
</organism>
<dbReference type="RefSeq" id="WP_035062375.1">
    <property type="nucleotide sequence ID" value="NZ_AXCZ01000207.1"/>
</dbReference>
<evidence type="ECO:0000313" key="10">
    <source>
        <dbReference type="Proteomes" id="UP000054314"/>
    </source>
</evidence>
<evidence type="ECO:0000313" key="9">
    <source>
        <dbReference type="EMBL" id="KGM09210.1"/>
    </source>
</evidence>